<dbReference type="EMBL" id="FOOX01000003">
    <property type="protein sequence ID" value="SFG28835.1"/>
    <property type="molecule type" value="Genomic_DNA"/>
</dbReference>
<evidence type="ECO:0000313" key="5">
    <source>
        <dbReference type="Proteomes" id="UP000199337"/>
    </source>
</evidence>
<dbReference type="STRING" id="341036.SAMN05660649_01285"/>
<gene>
    <name evidence="4" type="ORF">SAMN05660649_01285</name>
</gene>
<dbReference type="PANTHER" id="PTHR37313:SF2">
    <property type="entry name" value="UPF0749 PROTEIN YLXX"/>
    <property type="match status" value="1"/>
</dbReference>
<evidence type="ECO:0000256" key="2">
    <source>
        <dbReference type="SAM" id="Coils"/>
    </source>
</evidence>
<dbReference type="AlphaFoldDB" id="A0A1I2QJQ8"/>
<keyword evidence="2" id="KW-0175">Coiled coil</keyword>
<dbReference type="RefSeq" id="WP_092469962.1">
    <property type="nucleotide sequence ID" value="NZ_FOOX01000003.1"/>
</dbReference>
<dbReference type="Pfam" id="PF05949">
    <property type="entry name" value="DUF881"/>
    <property type="match status" value="1"/>
</dbReference>
<feature type="coiled-coil region" evidence="2">
    <location>
        <begin position="41"/>
        <end position="75"/>
    </location>
</feature>
<keyword evidence="3" id="KW-0472">Membrane</keyword>
<dbReference type="Gene3D" id="3.30.70.1880">
    <property type="entry name" value="Protein of unknown function DUF881"/>
    <property type="match status" value="1"/>
</dbReference>
<keyword evidence="3" id="KW-0812">Transmembrane</keyword>
<evidence type="ECO:0000256" key="3">
    <source>
        <dbReference type="SAM" id="Phobius"/>
    </source>
</evidence>
<sequence>MPKKNTAYLSIMLVTAFMGLMLAVQFRVTNRAPGGIPTDRAKEMLTELKQVNHEKDNLTKEITDLTYKLNQLNKGRTEALYALTSELEKVRMAAGLVTVTGPGIEVVLDNPQNGGNTTAPELSFIQDQDLLGLVNGLWGSGAEAISINGQRIIATTEIRLAAPFININTTRVVPPYQVLAIGSPDALANALELPGGLVEYYRDMGFQVTVEQHDDLTIPAYTAR</sequence>
<comment type="similarity">
    <text evidence="1">Belongs to the UPF0749 family.</text>
</comment>
<keyword evidence="3" id="KW-1133">Transmembrane helix</keyword>
<proteinExistence type="inferred from homology"/>
<protein>
    <submittedName>
        <fullName evidence="4">Uncharacterized conserved protein YlxW, UPF0749 family</fullName>
    </submittedName>
</protein>
<reference evidence="5" key="1">
    <citation type="submission" date="2016-10" db="EMBL/GenBank/DDBJ databases">
        <authorList>
            <person name="Varghese N."/>
            <person name="Submissions S."/>
        </authorList>
    </citation>
    <scope>NUCLEOTIDE SEQUENCE [LARGE SCALE GENOMIC DNA]</scope>
    <source>
        <strain evidence="5">DSM 17038</strain>
    </source>
</reference>
<dbReference type="OrthoDB" id="9776196at2"/>
<organism evidence="4 5">
    <name type="scientific">Desulfotruncus arcticus DSM 17038</name>
    <dbReference type="NCBI Taxonomy" id="1121424"/>
    <lineage>
        <taxon>Bacteria</taxon>
        <taxon>Bacillati</taxon>
        <taxon>Bacillota</taxon>
        <taxon>Clostridia</taxon>
        <taxon>Eubacteriales</taxon>
        <taxon>Desulfallaceae</taxon>
        <taxon>Desulfotruncus</taxon>
    </lineage>
</organism>
<accession>A0A1I2QJQ8</accession>
<dbReference type="PANTHER" id="PTHR37313">
    <property type="entry name" value="UPF0749 PROTEIN RV1825"/>
    <property type="match status" value="1"/>
</dbReference>
<dbReference type="InterPro" id="IPR010273">
    <property type="entry name" value="DUF881"/>
</dbReference>
<feature type="transmembrane region" description="Helical" evidence="3">
    <location>
        <begin position="6"/>
        <end position="24"/>
    </location>
</feature>
<name>A0A1I2QJQ8_9FIRM</name>
<evidence type="ECO:0000256" key="1">
    <source>
        <dbReference type="ARBA" id="ARBA00009108"/>
    </source>
</evidence>
<keyword evidence="5" id="KW-1185">Reference proteome</keyword>
<evidence type="ECO:0000313" key="4">
    <source>
        <dbReference type="EMBL" id="SFG28835.1"/>
    </source>
</evidence>
<dbReference type="Proteomes" id="UP000199337">
    <property type="component" value="Unassembled WGS sequence"/>
</dbReference>